<gene>
    <name evidence="2" type="ORF">B2M26_00675</name>
</gene>
<name>A0A1V4EY61_9BACL</name>
<feature type="domain" description="Gcp-like" evidence="1">
    <location>
        <begin position="36"/>
        <end position="134"/>
    </location>
</feature>
<dbReference type="InterPro" id="IPR022496">
    <property type="entry name" value="T6A_TsaB"/>
</dbReference>
<dbReference type="Gene3D" id="3.30.420.40">
    <property type="match status" value="2"/>
</dbReference>
<evidence type="ECO:0000259" key="1">
    <source>
        <dbReference type="Pfam" id="PF00814"/>
    </source>
</evidence>
<proteinExistence type="predicted"/>
<dbReference type="InterPro" id="IPR000905">
    <property type="entry name" value="Gcp-like_dom"/>
</dbReference>
<dbReference type="AlphaFoldDB" id="A0A1V4EY61"/>
<keyword evidence="2" id="KW-0808">Transferase</keyword>
<comment type="caution">
    <text evidence="2">The sequence shown here is derived from an EMBL/GenBank/DDBJ whole genome shotgun (WGS) entry which is preliminary data.</text>
</comment>
<dbReference type="InterPro" id="IPR043129">
    <property type="entry name" value="ATPase_NBD"/>
</dbReference>
<keyword evidence="3" id="KW-1185">Reference proteome</keyword>
<dbReference type="RefSeq" id="WP_079289665.1">
    <property type="nucleotide sequence ID" value="NZ_MWPS01000001.1"/>
</dbReference>
<dbReference type="SUPFAM" id="SSF53067">
    <property type="entry name" value="Actin-like ATPase domain"/>
    <property type="match status" value="2"/>
</dbReference>
<dbReference type="GO" id="GO:0002949">
    <property type="term" value="P:tRNA threonylcarbamoyladenosine modification"/>
    <property type="evidence" value="ECO:0007669"/>
    <property type="project" value="InterPro"/>
</dbReference>
<dbReference type="PANTHER" id="PTHR11735:SF11">
    <property type="entry name" value="TRNA THREONYLCARBAMOYLADENOSINE BIOSYNTHESIS PROTEIN TSAB"/>
    <property type="match status" value="1"/>
</dbReference>
<dbReference type="PANTHER" id="PTHR11735">
    <property type="entry name" value="TRNA N6-ADENOSINE THREONYLCARBAMOYLTRANSFERASE"/>
    <property type="match status" value="1"/>
</dbReference>
<dbReference type="GO" id="GO:0016740">
    <property type="term" value="F:transferase activity"/>
    <property type="evidence" value="ECO:0007669"/>
    <property type="project" value="UniProtKB-KW"/>
</dbReference>
<sequence>MGERMVQLAMDTSTERLSVAIATEDGEVIGETTLAAARTHATYLHPVIEQLLSAVRCSFADVSGIAVGLGPGSYTGVRIAVSAAKAFAFARRIPVVGVSSLEASARQVKCRAGAVAAVFDARRNAAYTGLYRAGVEWQLLAPEARAAYSDTAVWIREHLLATDGLYIVGDGAHALARELEALEFPCVVAQRAVSVVYARDVLDAAQPALHDARGWSEQEVIKRAHELVPRYLQVAQAETASHQVGGVGHG</sequence>
<evidence type="ECO:0000313" key="3">
    <source>
        <dbReference type="Proteomes" id="UP000190229"/>
    </source>
</evidence>
<organism evidence="2 3">
    <name type="scientific">Ferroacidibacillus organovorans</name>
    <dbReference type="NCBI Taxonomy" id="1765683"/>
    <lineage>
        <taxon>Bacteria</taxon>
        <taxon>Bacillati</taxon>
        <taxon>Bacillota</taxon>
        <taxon>Bacilli</taxon>
        <taxon>Bacillales</taxon>
        <taxon>Alicyclobacillaceae</taxon>
        <taxon>Ferroacidibacillus</taxon>
    </lineage>
</organism>
<accession>A0A1V4EY61</accession>
<dbReference type="EMBL" id="MWPS01000001">
    <property type="protein sequence ID" value="OPG17694.1"/>
    <property type="molecule type" value="Genomic_DNA"/>
</dbReference>
<dbReference type="Pfam" id="PF00814">
    <property type="entry name" value="TsaD"/>
    <property type="match status" value="1"/>
</dbReference>
<evidence type="ECO:0000313" key="2">
    <source>
        <dbReference type="EMBL" id="OPG17694.1"/>
    </source>
</evidence>
<reference evidence="2 3" key="1">
    <citation type="submission" date="2017-02" db="EMBL/GenBank/DDBJ databases">
        <title>Draft genome of Acidibacillus ferrooxidans Huett2.</title>
        <authorList>
            <person name="Schopf S."/>
        </authorList>
    </citation>
    <scope>NUCLEOTIDE SEQUENCE [LARGE SCALE GENOMIC DNA]</scope>
    <source>
        <strain evidence="2 3">Huett2</strain>
    </source>
</reference>
<dbReference type="GO" id="GO:0005829">
    <property type="term" value="C:cytosol"/>
    <property type="evidence" value="ECO:0007669"/>
    <property type="project" value="TreeGrafter"/>
</dbReference>
<dbReference type="NCBIfam" id="TIGR03725">
    <property type="entry name" value="T6A_YeaZ"/>
    <property type="match status" value="1"/>
</dbReference>
<protein>
    <submittedName>
        <fullName evidence="2">tRNA (Adenosine(37)-N6)-threonylcarbamoyltransferase complex dimerization subunit type 1 TsaB</fullName>
    </submittedName>
</protein>
<dbReference type="Proteomes" id="UP000190229">
    <property type="component" value="Unassembled WGS sequence"/>
</dbReference>